<dbReference type="EMBL" id="CP045891">
    <property type="protein sequence ID" value="QQP57454.1"/>
    <property type="molecule type" value="Genomic_DNA"/>
</dbReference>
<organism evidence="2 3">
    <name type="scientific">Caligus rogercresseyi</name>
    <name type="common">Sea louse</name>
    <dbReference type="NCBI Taxonomy" id="217165"/>
    <lineage>
        <taxon>Eukaryota</taxon>
        <taxon>Metazoa</taxon>
        <taxon>Ecdysozoa</taxon>
        <taxon>Arthropoda</taxon>
        <taxon>Crustacea</taxon>
        <taxon>Multicrustacea</taxon>
        <taxon>Hexanauplia</taxon>
        <taxon>Copepoda</taxon>
        <taxon>Siphonostomatoida</taxon>
        <taxon>Caligidae</taxon>
        <taxon>Caligus</taxon>
    </lineage>
</organism>
<dbReference type="PANTHER" id="PTHR11005">
    <property type="entry name" value="LYSOSOMAL ACID LIPASE-RELATED"/>
    <property type="match status" value="1"/>
</dbReference>
<dbReference type="Gene3D" id="3.40.50.1820">
    <property type="entry name" value="alpha/beta hydrolase"/>
    <property type="match status" value="1"/>
</dbReference>
<dbReference type="AlphaFoldDB" id="A0A7T8QWA6"/>
<sequence length="58" mass="6241">EHFMTTSDGYILLIHRIPSNQKGKQGPPVLLGHGSSMGSTGFLLGHPKDHLGYVLADN</sequence>
<reference evidence="3" key="1">
    <citation type="submission" date="2021-01" db="EMBL/GenBank/DDBJ databases">
        <title>Caligus Genome Assembly.</title>
        <authorList>
            <person name="Gallardo-Escarate C."/>
        </authorList>
    </citation>
    <scope>NUCLEOTIDE SEQUENCE [LARGE SCALE GENOMIC DNA]</scope>
</reference>
<evidence type="ECO:0000313" key="3">
    <source>
        <dbReference type="Proteomes" id="UP000595437"/>
    </source>
</evidence>
<keyword evidence="3" id="KW-1185">Reference proteome</keyword>
<evidence type="ECO:0000259" key="1">
    <source>
        <dbReference type="Pfam" id="PF04083"/>
    </source>
</evidence>
<name>A0A7T8QWA6_CALRO</name>
<dbReference type="InterPro" id="IPR006693">
    <property type="entry name" value="AB_hydrolase_lipase"/>
</dbReference>
<dbReference type="InterPro" id="IPR029058">
    <property type="entry name" value="AB_hydrolase_fold"/>
</dbReference>
<feature type="domain" description="Partial AB-hydrolase lipase" evidence="1">
    <location>
        <begin position="1"/>
        <end position="44"/>
    </location>
</feature>
<dbReference type="Proteomes" id="UP000595437">
    <property type="component" value="Chromosome 2"/>
</dbReference>
<dbReference type="Pfam" id="PF04083">
    <property type="entry name" value="Abhydro_lipase"/>
    <property type="match status" value="1"/>
</dbReference>
<dbReference type="GO" id="GO:0006629">
    <property type="term" value="P:lipid metabolic process"/>
    <property type="evidence" value="ECO:0007669"/>
    <property type="project" value="InterPro"/>
</dbReference>
<feature type="non-terminal residue" evidence="2">
    <location>
        <position position="1"/>
    </location>
</feature>
<evidence type="ECO:0000313" key="2">
    <source>
        <dbReference type="EMBL" id="QQP57454.1"/>
    </source>
</evidence>
<accession>A0A7T8QWA6</accession>
<gene>
    <name evidence="2" type="ORF">FKW44_002457</name>
</gene>
<dbReference type="OrthoDB" id="6331586at2759"/>
<feature type="non-terminal residue" evidence="2">
    <location>
        <position position="58"/>
    </location>
</feature>
<dbReference type="SUPFAM" id="SSF53474">
    <property type="entry name" value="alpha/beta-Hydrolases"/>
    <property type="match status" value="1"/>
</dbReference>
<proteinExistence type="predicted"/>
<protein>
    <submittedName>
        <fullName evidence="2">Gastric triacylglycerol lipaselike</fullName>
    </submittedName>
</protein>